<evidence type="ECO:0000256" key="2">
    <source>
        <dbReference type="ARBA" id="ARBA00022771"/>
    </source>
</evidence>
<evidence type="ECO:0000259" key="5">
    <source>
        <dbReference type="PROSITE" id="PS50103"/>
    </source>
</evidence>
<dbReference type="GO" id="GO:0008270">
    <property type="term" value="F:zinc ion binding"/>
    <property type="evidence" value="ECO:0007669"/>
    <property type="project" value="UniProtKB-KW"/>
</dbReference>
<evidence type="ECO:0000256" key="3">
    <source>
        <dbReference type="ARBA" id="ARBA00022833"/>
    </source>
</evidence>
<evidence type="ECO:0000256" key="4">
    <source>
        <dbReference type="PROSITE-ProRule" id="PRU00723"/>
    </source>
</evidence>
<sequence length="109" mass="12798">GNLACRYTWPSVLKYDDDYRKKQNVYMFRWGTDTPHLSEVHLERRPPKNDFNKPSNAIGKKKTSTWSSNRVLYCDQWNNKGTCSYGDTCKFAHKCKTCNKSEHHGKDHP</sequence>
<proteinExistence type="predicted"/>
<dbReference type="Proteomes" id="UP000749559">
    <property type="component" value="Unassembled WGS sequence"/>
</dbReference>
<organism evidence="6 7">
    <name type="scientific">Owenia fusiformis</name>
    <name type="common">Polychaete worm</name>
    <dbReference type="NCBI Taxonomy" id="6347"/>
    <lineage>
        <taxon>Eukaryota</taxon>
        <taxon>Metazoa</taxon>
        <taxon>Spiralia</taxon>
        <taxon>Lophotrochozoa</taxon>
        <taxon>Annelida</taxon>
        <taxon>Polychaeta</taxon>
        <taxon>Sedentaria</taxon>
        <taxon>Canalipalpata</taxon>
        <taxon>Sabellida</taxon>
        <taxon>Oweniida</taxon>
        <taxon>Oweniidae</taxon>
        <taxon>Owenia</taxon>
    </lineage>
</organism>
<gene>
    <name evidence="6" type="ORF">OFUS_LOCUS3678</name>
</gene>
<keyword evidence="2 4" id="KW-0863">Zinc-finger</keyword>
<keyword evidence="7" id="KW-1185">Reference proteome</keyword>
<reference evidence="6" key="1">
    <citation type="submission" date="2022-03" db="EMBL/GenBank/DDBJ databases">
        <authorList>
            <person name="Martin C."/>
        </authorList>
    </citation>
    <scope>NUCLEOTIDE SEQUENCE</scope>
</reference>
<feature type="non-terminal residue" evidence="6">
    <location>
        <position position="1"/>
    </location>
</feature>
<accession>A0A8S4N671</accession>
<dbReference type="OrthoDB" id="6106893at2759"/>
<evidence type="ECO:0000313" key="6">
    <source>
        <dbReference type="EMBL" id="CAH1776508.1"/>
    </source>
</evidence>
<keyword evidence="1 4" id="KW-0479">Metal-binding</keyword>
<dbReference type="Pfam" id="PF00642">
    <property type="entry name" value="zf-CCCH"/>
    <property type="match status" value="1"/>
</dbReference>
<dbReference type="InterPro" id="IPR036855">
    <property type="entry name" value="Znf_CCCH_sf"/>
</dbReference>
<name>A0A8S4N671_OWEFU</name>
<protein>
    <recommendedName>
        <fullName evidence="5">C3H1-type domain-containing protein</fullName>
    </recommendedName>
</protein>
<evidence type="ECO:0000313" key="7">
    <source>
        <dbReference type="Proteomes" id="UP000749559"/>
    </source>
</evidence>
<dbReference type="InterPro" id="IPR000571">
    <property type="entry name" value="Znf_CCCH"/>
</dbReference>
<evidence type="ECO:0000256" key="1">
    <source>
        <dbReference type="ARBA" id="ARBA00022723"/>
    </source>
</evidence>
<dbReference type="Gene3D" id="4.10.1000.10">
    <property type="entry name" value="Zinc finger, CCCH-type"/>
    <property type="match status" value="1"/>
</dbReference>
<feature type="domain" description="C3H1-type" evidence="5">
    <location>
        <begin position="68"/>
        <end position="96"/>
    </location>
</feature>
<dbReference type="AlphaFoldDB" id="A0A8S4N671"/>
<dbReference type="SUPFAM" id="SSF90229">
    <property type="entry name" value="CCCH zinc finger"/>
    <property type="match status" value="1"/>
</dbReference>
<feature type="zinc finger region" description="C3H1-type" evidence="4">
    <location>
        <begin position="68"/>
        <end position="96"/>
    </location>
</feature>
<dbReference type="EMBL" id="CAIIXF020000002">
    <property type="protein sequence ID" value="CAH1776508.1"/>
    <property type="molecule type" value="Genomic_DNA"/>
</dbReference>
<comment type="caution">
    <text evidence="6">The sequence shown here is derived from an EMBL/GenBank/DDBJ whole genome shotgun (WGS) entry which is preliminary data.</text>
</comment>
<keyword evidence="3 4" id="KW-0862">Zinc</keyword>
<dbReference type="PROSITE" id="PS50103">
    <property type="entry name" value="ZF_C3H1"/>
    <property type="match status" value="1"/>
</dbReference>